<dbReference type="PANTHER" id="PTHR30273">
    <property type="entry name" value="PERIPLASMIC SIGNAL SENSOR AND SIGMA FACTOR ACTIVATOR FECR-RELATED"/>
    <property type="match status" value="1"/>
</dbReference>
<dbReference type="Gene3D" id="3.55.50.30">
    <property type="match status" value="1"/>
</dbReference>
<dbReference type="PIRSF" id="PIRSF018266">
    <property type="entry name" value="FecR"/>
    <property type="match status" value="1"/>
</dbReference>
<organism evidence="3 4">
    <name type="scientific">Yersinia entomophaga</name>
    <dbReference type="NCBI Taxonomy" id="935293"/>
    <lineage>
        <taxon>Bacteria</taxon>
        <taxon>Pseudomonadati</taxon>
        <taxon>Pseudomonadota</taxon>
        <taxon>Gammaproteobacteria</taxon>
        <taxon>Enterobacterales</taxon>
        <taxon>Yersiniaceae</taxon>
        <taxon>Yersinia</taxon>
    </lineage>
</organism>
<feature type="domain" description="FecR protein" evidence="1">
    <location>
        <begin position="116"/>
        <end position="201"/>
    </location>
</feature>
<dbReference type="InterPro" id="IPR032623">
    <property type="entry name" value="FecR_N"/>
</dbReference>
<reference evidence="3 4" key="1">
    <citation type="journal article" date="2016" name="Toxins">
        <title>The Draft Genome Sequence of the Yersinia entomophaga Entomopathogenic Type Strain MH96T.</title>
        <authorList>
            <person name="Hurst M.R."/>
            <person name="Beattie A."/>
            <person name="Altermann E."/>
            <person name="Moraga R.M."/>
            <person name="Harper L.A."/>
            <person name="Calder J."/>
            <person name="Laugraud A."/>
        </authorList>
    </citation>
    <scope>NUCLEOTIDE SEQUENCE [LARGE SCALE GENOMIC DNA]</scope>
    <source>
        <strain evidence="3 4">MH96</strain>
    </source>
</reference>
<keyword evidence="4" id="KW-1185">Reference proteome</keyword>
<proteinExistence type="predicted"/>
<dbReference type="Proteomes" id="UP000266744">
    <property type="component" value="Chromosome"/>
</dbReference>
<accession>A0ABM6BKG8</accession>
<dbReference type="InterPro" id="IPR012373">
    <property type="entry name" value="Ferrdict_sens_TM"/>
</dbReference>
<dbReference type="GO" id="GO:0016301">
    <property type="term" value="F:kinase activity"/>
    <property type="evidence" value="ECO:0007669"/>
    <property type="project" value="UniProtKB-KW"/>
</dbReference>
<dbReference type="RefSeq" id="WP_064514732.1">
    <property type="nucleotide sequence ID" value="NZ_CBCSBH010000062.1"/>
</dbReference>
<dbReference type="PANTHER" id="PTHR30273:SF2">
    <property type="entry name" value="PROTEIN FECR"/>
    <property type="match status" value="1"/>
</dbReference>
<evidence type="ECO:0000313" key="3">
    <source>
        <dbReference type="EMBL" id="ANI29845.1"/>
    </source>
</evidence>
<dbReference type="Gene3D" id="2.60.120.1440">
    <property type="match status" value="1"/>
</dbReference>
<feature type="domain" description="FecR N-terminal" evidence="2">
    <location>
        <begin position="14"/>
        <end position="55"/>
    </location>
</feature>
<dbReference type="Pfam" id="PF04773">
    <property type="entry name" value="FecR"/>
    <property type="match status" value="1"/>
</dbReference>
<evidence type="ECO:0000259" key="1">
    <source>
        <dbReference type="Pfam" id="PF04773"/>
    </source>
</evidence>
<gene>
    <name evidence="3" type="ORF">PL78_08415</name>
</gene>
<protein>
    <submittedName>
        <fullName evidence="3">Histidine kinase</fullName>
    </submittedName>
</protein>
<dbReference type="Pfam" id="PF16220">
    <property type="entry name" value="DUF4880"/>
    <property type="match status" value="1"/>
</dbReference>
<evidence type="ECO:0000313" key="4">
    <source>
        <dbReference type="Proteomes" id="UP000266744"/>
    </source>
</evidence>
<name>A0ABM6BKG8_YERET</name>
<keyword evidence="3" id="KW-0808">Transferase</keyword>
<evidence type="ECO:0000259" key="2">
    <source>
        <dbReference type="Pfam" id="PF16220"/>
    </source>
</evidence>
<sequence>MTDASRLLETEIDEQAALWFSRSQGRRLNDAEQRQFQEWLQRSAAHAEAFRQMQQIWGDCALITRPASAAQPKAKPSWWRPLRACAAGAFFLLALWLPASQLPLVLMHDIHLQTDNYAREVVLSDGSRVHLNRYTKMRVHYARKKRQLWLDHGEVYLQVAANKQRPFLVYAGESQVRVVGTEFDVRYDADEMGVAVRQGTVAVTGRPSMETVMLHAGDSARLLKGENDLQRGQRQVNEVGEWRSGQISFRNRPLGELLKELARYRSGKIELTDGRLASLPVSGSLDLANPDEFLNALPLLLAVNVVQDAQGNALILPRPQQK</sequence>
<dbReference type="InterPro" id="IPR006860">
    <property type="entry name" value="FecR"/>
</dbReference>
<keyword evidence="3" id="KW-0418">Kinase</keyword>
<dbReference type="EMBL" id="CP010029">
    <property type="protein sequence ID" value="ANI29845.1"/>
    <property type="molecule type" value="Genomic_DNA"/>
</dbReference>